<dbReference type="InterPro" id="IPR036412">
    <property type="entry name" value="HAD-like_sf"/>
</dbReference>
<proteinExistence type="predicted"/>
<gene>
    <name evidence="1" type="ORF">H9831_04185</name>
</gene>
<dbReference type="GO" id="GO:0000287">
    <property type="term" value="F:magnesium ion binding"/>
    <property type="evidence" value="ECO:0007669"/>
    <property type="project" value="TreeGrafter"/>
</dbReference>
<dbReference type="Gene3D" id="3.30.1240.10">
    <property type="match status" value="1"/>
</dbReference>
<dbReference type="Gene3D" id="3.40.50.1000">
    <property type="entry name" value="HAD superfamily/HAD-like"/>
    <property type="match status" value="1"/>
</dbReference>
<accession>A0A9D1YMY3</accession>
<evidence type="ECO:0000313" key="1">
    <source>
        <dbReference type="EMBL" id="HIY59870.1"/>
    </source>
</evidence>
<evidence type="ECO:0000313" key="2">
    <source>
        <dbReference type="Proteomes" id="UP000824007"/>
    </source>
</evidence>
<comment type="caution">
    <text evidence="1">The sequence shown here is derived from an EMBL/GenBank/DDBJ whole genome shotgun (WGS) entry which is preliminary data.</text>
</comment>
<dbReference type="PANTHER" id="PTHR10000:SF8">
    <property type="entry name" value="HAD SUPERFAMILY HYDROLASE-LIKE, TYPE 3"/>
    <property type="match status" value="1"/>
</dbReference>
<dbReference type="SFLD" id="SFLDG01140">
    <property type="entry name" value="C2.B:_Phosphomannomutase_and_P"/>
    <property type="match status" value="1"/>
</dbReference>
<dbReference type="GO" id="GO:0005829">
    <property type="term" value="C:cytosol"/>
    <property type="evidence" value="ECO:0007669"/>
    <property type="project" value="TreeGrafter"/>
</dbReference>
<dbReference type="Proteomes" id="UP000824007">
    <property type="component" value="Unassembled WGS sequence"/>
</dbReference>
<dbReference type="InterPro" id="IPR023214">
    <property type="entry name" value="HAD_sf"/>
</dbReference>
<keyword evidence="1" id="KW-0378">Hydrolase</keyword>
<dbReference type="EMBL" id="DXDD01000050">
    <property type="protein sequence ID" value="HIY59870.1"/>
    <property type="molecule type" value="Genomic_DNA"/>
</dbReference>
<dbReference type="GO" id="GO:0016791">
    <property type="term" value="F:phosphatase activity"/>
    <property type="evidence" value="ECO:0007669"/>
    <property type="project" value="TreeGrafter"/>
</dbReference>
<reference evidence="1" key="2">
    <citation type="submission" date="2021-04" db="EMBL/GenBank/DDBJ databases">
        <authorList>
            <person name="Gilroy R."/>
        </authorList>
    </citation>
    <scope>NUCLEOTIDE SEQUENCE</scope>
    <source>
        <strain evidence="1">ChiSxjej3B15-24422</strain>
    </source>
</reference>
<dbReference type="AlphaFoldDB" id="A0A9D1YMY3"/>
<dbReference type="Pfam" id="PF08282">
    <property type="entry name" value="Hydrolase_3"/>
    <property type="match status" value="1"/>
</dbReference>
<reference evidence="1" key="1">
    <citation type="journal article" date="2021" name="PeerJ">
        <title>Extensive microbial diversity within the chicken gut microbiome revealed by metagenomics and culture.</title>
        <authorList>
            <person name="Gilroy R."/>
            <person name="Ravi A."/>
            <person name="Getino M."/>
            <person name="Pursley I."/>
            <person name="Horton D.L."/>
            <person name="Alikhan N.F."/>
            <person name="Baker D."/>
            <person name="Gharbi K."/>
            <person name="Hall N."/>
            <person name="Watson M."/>
            <person name="Adriaenssens E.M."/>
            <person name="Foster-Nyarko E."/>
            <person name="Jarju S."/>
            <person name="Secka A."/>
            <person name="Antonio M."/>
            <person name="Oren A."/>
            <person name="Chaudhuri R.R."/>
            <person name="La Ragione R."/>
            <person name="Hildebrand F."/>
            <person name="Pallen M.J."/>
        </authorList>
    </citation>
    <scope>NUCLEOTIDE SEQUENCE</scope>
    <source>
        <strain evidence="1">ChiSxjej3B15-24422</strain>
    </source>
</reference>
<name>A0A9D1YMY3_9FIRM</name>
<sequence>MIRMICLDYDNTIFDHRQQKIPESAREALAAVRGKCRVVLASGRFFRDSWNVPLLREICPDGVIHANGALIEADGMDLEETLIDPEQQRQVIEFACKNGLCLGGLYQDAWYTSNRRKQIERWGGNETLYAGAVRDTRELIGVPMHSLYLDDSVEAAQLIAENFPLLRAPIMDEVRGGADVLPHFLSKAYGLKRLAEHWNIPIEETAAVGDSMNDYEMVREAGVGIAMGNAVSKLKEAADYVTADIGQDGLWKAFAYLGLV</sequence>
<organism evidence="1 2">
    <name type="scientific">Candidatus Eisenbergiella pullistercoris</name>
    <dbReference type="NCBI Taxonomy" id="2838555"/>
    <lineage>
        <taxon>Bacteria</taxon>
        <taxon>Bacillati</taxon>
        <taxon>Bacillota</taxon>
        <taxon>Clostridia</taxon>
        <taxon>Lachnospirales</taxon>
        <taxon>Lachnospiraceae</taxon>
        <taxon>Eisenbergiella</taxon>
    </lineage>
</organism>
<dbReference type="SFLD" id="SFLDS00003">
    <property type="entry name" value="Haloacid_Dehalogenase"/>
    <property type="match status" value="1"/>
</dbReference>
<dbReference type="PANTHER" id="PTHR10000">
    <property type="entry name" value="PHOSPHOSERINE PHOSPHATASE"/>
    <property type="match status" value="1"/>
</dbReference>
<protein>
    <submittedName>
        <fullName evidence="1">Cof-type HAD-IIB family hydrolase</fullName>
    </submittedName>
</protein>
<dbReference type="SUPFAM" id="SSF56784">
    <property type="entry name" value="HAD-like"/>
    <property type="match status" value="1"/>
</dbReference>